<dbReference type="SUPFAM" id="SSF51261">
    <property type="entry name" value="Duplicated hybrid motif"/>
    <property type="match status" value="1"/>
</dbReference>
<reference evidence="6 7" key="1">
    <citation type="submission" date="2019-07" db="EMBL/GenBank/DDBJ databases">
        <title>Novel species of Flavobacterium.</title>
        <authorList>
            <person name="Liu Q."/>
            <person name="Xin Y.-H."/>
        </authorList>
    </citation>
    <scope>NUCLEOTIDE SEQUENCE [LARGE SCALE GENOMIC DNA]</scope>
    <source>
        <strain evidence="4 6">GSP39</strain>
        <strain evidence="5 7">GSR22</strain>
    </source>
</reference>
<dbReference type="Proteomes" id="UP000318528">
    <property type="component" value="Unassembled WGS sequence"/>
</dbReference>
<evidence type="ECO:0000256" key="2">
    <source>
        <dbReference type="SAM" id="MobiDB-lite"/>
    </source>
</evidence>
<keyword evidence="1" id="KW-0175">Coiled coil</keyword>
<dbReference type="InterPro" id="IPR011055">
    <property type="entry name" value="Dup_hybrid_motif"/>
</dbReference>
<evidence type="ECO:0000313" key="6">
    <source>
        <dbReference type="Proteomes" id="UP000318528"/>
    </source>
</evidence>
<accession>A0A553BWA3</accession>
<dbReference type="RefSeq" id="WP_143387047.1">
    <property type="nucleotide sequence ID" value="NZ_VJZL01000003.1"/>
</dbReference>
<feature type="domain" description="M23ase beta-sheet core" evidence="3">
    <location>
        <begin position="338"/>
        <end position="428"/>
    </location>
</feature>
<dbReference type="Proteomes" id="UP000318669">
    <property type="component" value="Unassembled WGS sequence"/>
</dbReference>
<organism evidence="5 7">
    <name type="scientific">Flavobacterium gawalongense</name>
    <dbReference type="NCBI Taxonomy" id="2594432"/>
    <lineage>
        <taxon>Bacteria</taxon>
        <taxon>Pseudomonadati</taxon>
        <taxon>Bacteroidota</taxon>
        <taxon>Flavobacteriia</taxon>
        <taxon>Flavobacteriales</taxon>
        <taxon>Flavobacteriaceae</taxon>
        <taxon>Flavobacterium</taxon>
    </lineage>
</organism>
<comment type="caution">
    <text evidence="5">The sequence shown here is derived from an EMBL/GenBank/DDBJ whole genome shotgun (WGS) entry which is preliminary data.</text>
</comment>
<evidence type="ECO:0000313" key="7">
    <source>
        <dbReference type="Proteomes" id="UP000318669"/>
    </source>
</evidence>
<feature type="region of interest" description="Disordered" evidence="2">
    <location>
        <begin position="251"/>
        <end position="272"/>
    </location>
</feature>
<evidence type="ECO:0000313" key="5">
    <source>
        <dbReference type="EMBL" id="TRX12560.1"/>
    </source>
</evidence>
<dbReference type="EMBL" id="VJZN01000011">
    <property type="protein sequence ID" value="TRX06514.1"/>
    <property type="molecule type" value="Genomic_DNA"/>
</dbReference>
<dbReference type="Gene3D" id="6.10.250.3150">
    <property type="match status" value="1"/>
</dbReference>
<dbReference type="AlphaFoldDB" id="A0A553BWA3"/>
<evidence type="ECO:0000256" key="1">
    <source>
        <dbReference type="SAM" id="Coils"/>
    </source>
</evidence>
<dbReference type="EMBL" id="VJZL01000003">
    <property type="protein sequence ID" value="TRX12560.1"/>
    <property type="molecule type" value="Genomic_DNA"/>
</dbReference>
<protein>
    <submittedName>
        <fullName evidence="5">Peptidoglycan DD-metalloendopeptidase family protein</fullName>
    </submittedName>
</protein>
<dbReference type="InterPro" id="IPR016047">
    <property type="entry name" value="M23ase_b-sheet_dom"/>
</dbReference>
<evidence type="ECO:0000313" key="4">
    <source>
        <dbReference type="EMBL" id="TRX06514.1"/>
    </source>
</evidence>
<evidence type="ECO:0000259" key="3">
    <source>
        <dbReference type="Pfam" id="PF01551"/>
    </source>
</evidence>
<sequence>MPKFLLSLIFISMTSLLWSQTSQQEKLEERKAQIQKEIRENEKLLQTVKKKEKTAVNVIVIQSNKIKLKEKLINTTERQKKLLGNDMYINQVKINKLKKELEILKADYAEMIVKSYKSRSEESRAMFLLSSENFLQAYKRAQYMKQYTNYRKMQGEEIKSKTGELIVYNGKLDVQKKAKQKLIAENEKERLSLEKERQEQEKLVKSIKKDKNKILAEIKKRQQEARQIDRQINRLIREAIAEANRKAAMERAMERAKAESKAESKTESKSELKTRAKAIVSSSSVSSSKIELTAETKLIADNFRANRGKLPWPVEKGFVSLGYGDQAHPVYKTLVIHNSGVEITTDQGSSARAVFGGEVASVIVLSPINKAVMVQHGDFFTVYQNLSSVSVSKGDKVSIKQSLGRVRTNSEGRTIIKFLILQNTTYNNPQSWLYNM</sequence>
<keyword evidence="6" id="KW-1185">Reference proteome</keyword>
<name>A0A553BWA3_9FLAO</name>
<feature type="coiled-coil region" evidence="1">
    <location>
        <begin position="17"/>
        <end position="54"/>
    </location>
</feature>
<gene>
    <name evidence="5" type="ORF">FNW11_03220</name>
    <name evidence="4" type="ORF">FNW12_07930</name>
</gene>
<dbReference type="OrthoDB" id="9815884at2"/>
<dbReference type="Pfam" id="PF01551">
    <property type="entry name" value="Peptidase_M23"/>
    <property type="match status" value="1"/>
</dbReference>
<dbReference type="CDD" id="cd12797">
    <property type="entry name" value="M23_peptidase"/>
    <property type="match status" value="1"/>
</dbReference>
<proteinExistence type="predicted"/>
<dbReference type="Gene3D" id="2.70.70.10">
    <property type="entry name" value="Glucose Permease (Domain IIA)"/>
    <property type="match status" value="1"/>
</dbReference>